<name>A0A8K0MVL2_COCNU</name>
<accession>A0A8K0MVL2</accession>
<sequence>MRCRNWKSERRLESWLGESGEPDISAPRLGHRRKSLVNYDKFPPQQRNHQVRSYYDAHDSGTSSPPRPSHNETKRARSPVPSTDDLATSSAQFDSKRKMQPQAKWLACFNVELSQPIQNLHDLVKYKPLGNKENQASLDKCSADEHASLACDLSSHDNFFDTEGPESFQVVVGLCPDMCSESEWKERETKRDLDRTIEQEADLIRLMSVLQKMVDYLLNLLDQPYNDNFLSIYNFLWDRMRAIRMDLRMQYIFNQQAIIMLEQMQGFSVGFDAHLNIEQMSRTSVELFHMYNNQRKKGINDPTEKEFHGYYALLKLDKHLGYKVGPAKHSFDLAKMNPEIRCTPKNLFARDVARACRIGNYIAFFRLARKATYLQACLMHAHFAKIPNQKLAFEDCSIKYLTQSCKLLSWDLAVMEANVMADLQLATTEFAIWGGLSCLCIGYFYNGFPLSLERSSSIHMPPCPPLGVALEDGCASKTDAQSRKTDGDFRCSNFAGDYFLVKRDRSQQKEFQGVAGLADNANLESDTNKLPA</sequence>
<dbReference type="PANTHER" id="PTHR12436:SF17">
    <property type="entry name" value="SAC3 FAMILY PROTEIN B"/>
    <property type="match status" value="1"/>
</dbReference>
<dbReference type="GO" id="GO:0070390">
    <property type="term" value="C:transcription export complex 2"/>
    <property type="evidence" value="ECO:0007669"/>
    <property type="project" value="TreeGrafter"/>
</dbReference>
<evidence type="ECO:0000313" key="4">
    <source>
        <dbReference type="Proteomes" id="UP000797356"/>
    </source>
</evidence>
<dbReference type="EMBL" id="CM017872">
    <property type="protein sequence ID" value="KAG1327789.1"/>
    <property type="molecule type" value="Genomic_DNA"/>
</dbReference>
<gene>
    <name evidence="3" type="ORF">COCNU_01G017230</name>
</gene>
<evidence type="ECO:0000313" key="3">
    <source>
        <dbReference type="EMBL" id="KAG1327789.1"/>
    </source>
</evidence>
<feature type="region of interest" description="Disordered" evidence="1">
    <location>
        <begin position="1"/>
        <end position="96"/>
    </location>
</feature>
<evidence type="ECO:0000259" key="2">
    <source>
        <dbReference type="Pfam" id="PF03399"/>
    </source>
</evidence>
<dbReference type="Pfam" id="PF03399">
    <property type="entry name" value="SAC3_GANP"/>
    <property type="match status" value="1"/>
</dbReference>
<dbReference type="GO" id="GO:0005737">
    <property type="term" value="C:cytoplasm"/>
    <property type="evidence" value="ECO:0007669"/>
    <property type="project" value="TreeGrafter"/>
</dbReference>
<feature type="compositionally biased region" description="Basic and acidic residues" evidence="1">
    <location>
        <begin position="1"/>
        <end position="13"/>
    </location>
</feature>
<dbReference type="OrthoDB" id="21502at2759"/>
<feature type="domain" description="SAC3/GANP/THP3 conserved" evidence="2">
    <location>
        <begin position="200"/>
        <end position="394"/>
    </location>
</feature>
<evidence type="ECO:0000256" key="1">
    <source>
        <dbReference type="SAM" id="MobiDB-lite"/>
    </source>
</evidence>
<dbReference type="GO" id="GO:0006406">
    <property type="term" value="P:mRNA export from nucleus"/>
    <property type="evidence" value="ECO:0007669"/>
    <property type="project" value="TreeGrafter"/>
</dbReference>
<dbReference type="PANTHER" id="PTHR12436">
    <property type="entry name" value="80 KDA MCM3-ASSOCIATED PROTEIN"/>
    <property type="match status" value="1"/>
</dbReference>
<organism evidence="3 4">
    <name type="scientific">Cocos nucifera</name>
    <name type="common">Coconut palm</name>
    <dbReference type="NCBI Taxonomy" id="13894"/>
    <lineage>
        <taxon>Eukaryota</taxon>
        <taxon>Viridiplantae</taxon>
        <taxon>Streptophyta</taxon>
        <taxon>Embryophyta</taxon>
        <taxon>Tracheophyta</taxon>
        <taxon>Spermatophyta</taxon>
        <taxon>Magnoliopsida</taxon>
        <taxon>Liliopsida</taxon>
        <taxon>Arecaceae</taxon>
        <taxon>Arecoideae</taxon>
        <taxon>Cocoseae</taxon>
        <taxon>Attaleinae</taxon>
        <taxon>Cocos</taxon>
    </lineage>
</organism>
<dbReference type="Proteomes" id="UP000797356">
    <property type="component" value="Chromosome 1"/>
</dbReference>
<protein>
    <recommendedName>
        <fullName evidence="2">SAC3/GANP/THP3 conserved domain-containing protein</fullName>
    </recommendedName>
</protein>
<proteinExistence type="predicted"/>
<comment type="caution">
    <text evidence="3">The sequence shown here is derived from an EMBL/GenBank/DDBJ whole genome shotgun (WGS) entry which is preliminary data.</text>
</comment>
<dbReference type="InterPro" id="IPR045107">
    <property type="entry name" value="SAC3/GANP/THP3"/>
</dbReference>
<keyword evidence="4" id="KW-1185">Reference proteome</keyword>
<dbReference type="AlphaFoldDB" id="A0A8K0MVL2"/>
<dbReference type="Gene3D" id="1.25.40.990">
    <property type="match status" value="1"/>
</dbReference>
<reference evidence="3" key="1">
    <citation type="journal article" date="2017" name="Gigascience">
        <title>The genome draft of coconut (Cocos nucifera).</title>
        <authorList>
            <person name="Xiao Y."/>
            <person name="Xu P."/>
            <person name="Fan H."/>
            <person name="Baudouin L."/>
            <person name="Xia W."/>
            <person name="Bocs S."/>
            <person name="Xu J."/>
            <person name="Li Q."/>
            <person name="Guo A."/>
            <person name="Zhou L."/>
            <person name="Li J."/>
            <person name="Wu Y."/>
            <person name="Ma Z."/>
            <person name="Armero A."/>
            <person name="Issali A.E."/>
            <person name="Liu N."/>
            <person name="Peng M."/>
            <person name="Yang Y."/>
        </authorList>
    </citation>
    <scope>NUCLEOTIDE SEQUENCE</scope>
    <source>
        <tissue evidence="3">Spear leaf of Hainan Tall coconut</tissue>
    </source>
</reference>
<reference evidence="3" key="2">
    <citation type="submission" date="2019-07" db="EMBL/GenBank/DDBJ databases">
        <authorList>
            <person name="Yang Y."/>
            <person name="Bocs S."/>
            <person name="Baudouin L."/>
        </authorList>
    </citation>
    <scope>NUCLEOTIDE SEQUENCE</scope>
    <source>
        <tissue evidence="3">Spear leaf of Hainan Tall coconut</tissue>
    </source>
</reference>
<dbReference type="InterPro" id="IPR005062">
    <property type="entry name" value="SAC3/GANP/THP3_conserved"/>
</dbReference>